<dbReference type="Pfam" id="PF02861">
    <property type="entry name" value="Clp_N"/>
    <property type="match status" value="1"/>
</dbReference>
<dbReference type="Pfam" id="PF20066">
    <property type="entry name" value="Glyoxalase_8"/>
    <property type="match status" value="1"/>
</dbReference>
<name>A0A1M7AGH4_9BRAD</name>
<accession>A0A1M7AGH4</accession>
<comment type="similarity">
    <text evidence="1">Belongs to the ClpA/ClpB family.</text>
</comment>
<dbReference type="SUPFAM" id="SSF81923">
    <property type="entry name" value="Double Clp-N motif"/>
    <property type="match status" value="1"/>
</dbReference>
<sequence>MRDFRNAKAMAQTLRAALAAKDLKITINHSLELVAEMFGVADWNTLAAKISHGERPMAREKVSSLPLPTVASNSVPPLSATLEATPDRALVFATERRHEYTTLEHLLLALIDDADASAMMSVCNADLGALTEELLDYLDNELKRLVIDNGGNPKLTAGFQRVAVSPIKSAAFSAIISTQALMWAETRSGMAEASTTRSASTPRTRNSGSSGAASSDPIRQVPAG</sequence>
<feature type="compositionally biased region" description="Low complexity" evidence="2">
    <location>
        <begin position="192"/>
        <end position="205"/>
    </location>
</feature>
<evidence type="ECO:0000259" key="3">
    <source>
        <dbReference type="Pfam" id="PF02861"/>
    </source>
</evidence>
<evidence type="ECO:0000313" key="5">
    <source>
        <dbReference type="EMBL" id="SHL41901.1"/>
    </source>
</evidence>
<dbReference type="Proteomes" id="UP000189935">
    <property type="component" value="Chromosome I"/>
</dbReference>
<feature type="region of interest" description="Disordered" evidence="2">
    <location>
        <begin position="192"/>
        <end position="224"/>
    </location>
</feature>
<organism evidence="5 6">
    <name type="scientific">Bradyrhizobium lablabi</name>
    <dbReference type="NCBI Taxonomy" id="722472"/>
    <lineage>
        <taxon>Bacteria</taxon>
        <taxon>Pseudomonadati</taxon>
        <taxon>Pseudomonadota</taxon>
        <taxon>Alphaproteobacteria</taxon>
        <taxon>Hyphomicrobiales</taxon>
        <taxon>Nitrobacteraceae</taxon>
        <taxon>Bradyrhizobium</taxon>
    </lineage>
</organism>
<gene>
    <name evidence="5" type="ORF">SAMN05444159_5854</name>
</gene>
<evidence type="ECO:0000259" key="4">
    <source>
        <dbReference type="Pfam" id="PF20066"/>
    </source>
</evidence>
<dbReference type="InterPro" id="IPR045517">
    <property type="entry name" value="Glyoxalase_8"/>
</dbReference>
<evidence type="ECO:0000256" key="1">
    <source>
        <dbReference type="ARBA" id="ARBA00008675"/>
    </source>
</evidence>
<dbReference type="InterPro" id="IPR004176">
    <property type="entry name" value="Clp_R_N"/>
</dbReference>
<reference evidence="5 6" key="1">
    <citation type="submission" date="2016-11" db="EMBL/GenBank/DDBJ databases">
        <authorList>
            <person name="Jaros S."/>
            <person name="Januszkiewicz K."/>
            <person name="Wedrychowicz H."/>
        </authorList>
    </citation>
    <scope>NUCLEOTIDE SEQUENCE [LARGE SCALE GENOMIC DNA]</scope>
    <source>
        <strain evidence="5 6">GAS499</strain>
    </source>
</reference>
<evidence type="ECO:0000313" key="6">
    <source>
        <dbReference type="Proteomes" id="UP000189935"/>
    </source>
</evidence>
<dbReference type="EMBL" id="LT670844">
    <property type="protein sequence ID" value="SHL41901.1"/>
    <property type="molecule type" value="Genomic_DNA"/>
</dbReference>
<feature type="domain" description="Clp R" evidence="3">
    <location>
        <begin position="87"/>
        <end position="163"/>
    </location>
</feature>
<feature type="domain" description="Glyoxalase-related protein" evidence="4">
    <location>
        <begin position="4"/>
        <end position="55"/>
    </location>
</feature>
<dbReference type="Gene3D" id="1.10.1780.10">
    <property type="entry name" value="Clp, N-terminal domain"/>
    <property type="match status" value="1"/>
</dbReference>
<dbReference type="InterPro" id="IPR036628">
    <property type="entry name" value="Clp_N_dom_sf"/>
</dbReference>
<protein>
    <submittedName>
        <fullName evidence="5">Clp amino terminal domain-containing protein, pathogenicity island component</fullName>
    </submittedName>
</protein>
<proteinExistence type="inferred from homology"/>
<evidence type="ECO:0000256" key="2">
    <source>
        <dbReference type="SAM" id="MobiDB-lite"/>
    </source>
</evidence>
<dbReference type="AlphaFoldDB" id="A0A1M7AGH4"/>